<dbReference type="SUPFAM" id="SSF55347">
    <property type="entry name" value="Glyceraldehyde-3-phosphate dehydrogenase-like, C-terminal domain"/>
    <property type="match status" value="1"/>
</dbReference>
<evidence type="ECO:0000313" key="7">
    <source>
        <dbReference type="Proteomes" id="UP000007258"/>
    </source>
</evidence>
<dbReference type="FunFam" id="3.30.360.10:FF:000005">
    <property type="entry name" value="Homoserine dehydrogenase"/>
    <property type="match status" value="1"/>
</dbReference>
<organism evidence="6 7">
    <name type="scientific">Leishmania braziliensis</name>
    <dbReference type="NCBI Taxonomy" id="5660"/>
    <lineage>
        <taxon>Eukaryota</taxon>
        <taxon>Discoba</taxon>
        <taxon>Euglenozoa</taxon>
        <taxon>Kinetoplastea</taxon>
        <taxon>Metakinetoplastina</taxon>
        <taxon>Trypanosomatida</taxon>
        <taxon>Trypanosomatidae</taxon>
        <taxon>Leishmaniinae</taxon>
        <taxon>Leishmania</taxon>
        <taxon>Leishmania braziliensis species complex</taxon>
    </lineage>
</organism>
<dbReference type="VEuPathDB" id="TriTrypDB:LbrM.07.0270"/>
<feature type="transmembrane region" description="Helical" evidence="4">
    <location>
        <begin position="31"/>
        <end position="53"/>
    </location>
</feature>
<dbReference type="GO" id="GO:0009088">
    <property type="term" value="P:threonine biosynthetic process"/>
    <property type="evidence" value="ECO:0007669"/>
    <property type="project" value="TreeGrafter"/>
</dbReference>
<keyword evidence="7" id="KW-1185">Reference proteome</keyword>
<dbReference type="EMBL" id="FR798981">
    <property type="protein sequence ID" value="CAM41639.1"/>
    <property type="molecule type" value="Genomic_DNA"/>
</dbReference>
<name>A4H4X1_LEIBR</name>
<dbReference type="GeneID" id="5412864"/>
<dbReference type="AlphaFoldDB" id="A4H4X1"/>
<evidence type="ECO:0000259" key="5">
    <source>
        <dbReference type="Pfam" id="PF00742"/>
    </source>
</evidence>
<comment type="similarity">
    <text evidence="1">Belongs to the homoserine dehydrogenase family.</text>
</comment>
<dbReference type="Proteomes" id="UP000007258">
    <property type="component" value="Chromosome 7"/>
</dbReference>
<keyword evidence="4" id="KW-1133">Transmembrane helix</keyword>
<reference evidence="6 7" key="2">
    <citation type="journal article" date="2011" name="Genome Res.">
        <title>Chromosome and gene copy number variation allow major structural change between species and strains of Leishmania.</title>
        <authorList>
            <person name="Rogers M.B."/>
            <person name="Hilley J.D."/>
            <person name="Dickens N.J."/>
            <person name="Wilkes J."/>
            <person name="Bates P.A."/>
            <person name="Depledge D.P."/>
            <person name="Harris D."/>
            <person name="Her Y."/>
            <person name="Herzyk P."/>
            <person name="Imamura H."/>
            <person name="Otto T.D."/>
            <person name="Sanders M."/>
            <person name="Seeger K."/>
            <person name="Dujardin J.C."/>
            <person name="Berriman M."/>
            <person name="Smith D.F."/>
            <person name="Hertz-Fowler C."/>
            <person name="Mottram J.C."/>
        </authorList>
    </citation>
    <scope>NUCLEOTIDE SEQUENCE [LARGE SCALE GENOMIC DNA]</scope>
    <source>
        <strain evidence="6 7">MHOM/BR/75/M2904</strain>
    </source>
</reference>
<dbReference type="Gene3D" id="3.30.360.10">
    <property type="entry name" value="Dihydrodipicolinate Reductase, domain 2"/>
    <property type="match status" value="1"/>
</dbReference>
<feature type="domain" description="Homoserine dehydrogenase catalytic" evidence="5">
    <location>
        <begin position="52"/>
        <end position="247"/>
    </location>
</feature>
<dbReference type="KEGG" id="lbz:LBRM_07_0270"/>
<dbReference type="InterPro" id="IPR001342">
    <property type="entry name" value="HDH_cat"/>
</dbReference>
<accession>A4H4X1</accession>
<protein>
    <recommendedName>
        <fullName evidence="2">homoserine dehydrogenase</fullName>
        <ecNumber evidence="2">1.1.1.3</ecNumber>
    </recommendedName>
</protein>
<keyword evidence="4" id="KW-0472">Membrane</keyword>
<dbReference type="EC" id="1.1.1.3" evidence="2"/>
<proteinExistence type="inferred from homology"/>
<keyword evidence="3 6" id="KW-0560">Oxidoreductase</keyword>
<dbReference type="STRING" id="5660.A4H4X1"/>
<sequence length="273" mass="29213">MTANKAMLTRHGAGLLKLAASRTPTSSSFPAMRVCVCVCVGFVATVAAGVLIIKTLQSSCHVQDVHRIEGILNGTSNYVLTERRVNPEKAIEEVLRKPPGLGYAEADPSNDVSGQDALMKLCVMRPIAFSHQPNRSTLPVAGIDILTPEMLRDARAKGLRYRHVVRAATEVAATSSCAPSTTAVREEVQSPTRLLHKHLTCSVKPMLLGPEHPLYHMDGGMSTVPEWTDYLGVLTISSPGAGMYPTAVCHDGGLRTVDGGIPPTLKQSGNPRE</sequence>
<dbReference type="GO" id="GO:0004412">
    <property type="term" value="F:homoserine dehydrogenase activity"/>
    <property type="evidence" value="ECO:0007669"/>
    <property type="project" value="UniProtKB-EC"/>
</dbReference>
<dbReference type="Pfam" id="PF00742">
    <property type="entry name" value="Homoserine_dh"/>
    <property type="match status" value="1"/>
</dbReference>
<dbReference type="PANTHER" id="PTHR43331:SF1">
    <property type="entry name" value="HOMOSERINE DEHYDROGENASE"/>
    <property type="match status" value="1"/>
</dbReference>
<evidence type="ECO:0000313" key="6">
    <source>
        <dbReference type="EMBL" id="CAM41639.1"/>
    </source>
</evidence>
<reference evidence="6 7" key="1">
    <citation type="journal article" date="2007" name="Nat. Genet.">
        <title>Comparative genomic analysis of three Leishmania species that cause diverse human disease.</title>
        <authorList>
            <person name="Peacock C.S."/>
            <person name="Seeger K."/>
            <person name="Harris D."/>
            <person name="Murphy L."/>
            <person name="Ruiz J.C."/>
            <person name="Quail M.A."/>
            <person name="Peters N."/>
            <person name="Adlem E."/>
            <person name="Tivey A."/>
            <person name="Aslett M."/>
            <person name="Kerhornou A."/>
            <person name="Ivens A."/>
            <person name="Fraser A."/>
            <person name="Rajandream M.A."/>
            <person name="Carver T."/>
            <person name="Norbertczak H."/>
            <person name="Chillingworth T."/>
            <person name="Hance Z."/>
            <person name="Jagels K."/>
            <person name="Moule S."/>
            <person name="Ormond D."/>
            <person name="Rutter S."/>
            <person name="Squares R."/>
            <person name="Whitehead S."/>
            <person name="Rabbinowitsch E."/>
            <person name="Arrowsmith C."/>
            <person name="White B."/>
            <person name="Thurston S."/>
            <person name="Bringaud F."/>
            <person name="Baldauf S.L."/>
            <person name="Faulconbridge A."/>
            <person name="Jeffares D."/>
            <person name="Depledge D.P."/>
            <person name="Oyola S.O."/>
            <person name="Hilley J.D."/>
            <person name="Brito L.O."/>
            <person name="Tosi L.R."/>
            <person name="Barrell B."/>
            <person name="Cruz A.K."/>
            <person name="Mottram J.C."/>
            <person name="Smith D.F."/>
            <person name="Berriman M."/>
        </authorList>
    </citation>
    <scope>NUCLEOTIDE SEQUENCE [LARGE SCALE GENOMIC DNA]</scope>
    <source>
        <strain evidence="6 7">MHOM/BR/75/M2904</strain>
    </source>
</reference>
<evidence type="ECO:0000256" key="1">
    <source>
        <dbReference type="ARBA" id="ARBA00006753"/>
    </source>
</evidence>
<dbReference type="InParanoid" id="A4H4X1"/>
<evidence type="ECO:0000256" key="2">
    <source>
        <dbReference type="ARBA" id="ARBA00013213"/>
    </source>
</evidence>
<gene>
    <name evidence="6" type="ORF">LBRM_07_0270</name>
</gene>
<evidence type="ECO:0000256" key="4">
    <source>
        <dbReference type="SAM" id="Phobius"/>
    </source>
</evidence>
<dbReference type="PANTHER" id="PTHR43331">
    <property type="entry name" value="HOMOSERINE DEHYDROGENASE"/>
    <property type="match status" value="1"/>
</dbReference>
<keyword evidence="4" id="KW-0812">Transmembrane</keyword>
<dbReference type="RefSeq" id="XP_001562523.1">
    <property type="nucleotide sequence ID" value="XM_001562473.1"/>
</dbReference>
<dbReference type="FunCoup" id="A4H4X1">
    <property type="interactions" value="72"/>
</dbReference>
<evidence type="ECO:0000256" key="3">
    <source>
        <dbReference type="ARBA" id="ARBA00023002"/>
    </source>
</evidence>